<dbReference type="KEGG" id="pco:PHACADRAFT_254072"/>
<dbReference type="GeneID" id="18915963"/>
<dbReference type="AlphaFoldDB" id="K5VYV5"/>
<protein>
    <submittedName>
        <fullName evidence="2">Uncharacterized protein</fullName>
    </submittedName>
</protein>
<dbReference type="RefSeq" id="XP_007394598.1">
    <property type="nucleotide sequence ID" value="XM_007394536.1"/>
</dbReference>
<dbReference type="Proteomes" id="UP000008370">
    <property type="component" value="Unassembled WGS sequence"/>
</dbReference>
<accession>K5VYV5</accession>
<evidence type="ECO:0000256" key="1">
    <source>
        <dbReference type="SAM" id="MobiDB-lite"/>
    </source>
</evidence>
<keyword evidence="3" id="KW-1185">Reference proteome</keyword>
<gene>
    <name evidence="2" type="ORF">PHACADRAFT_254072</name>
</gene>
<sequence length="210" mass="23075">MAHSIIPEPSLSYDIRPRPPSQPRTADDSFQRNNAPAFSSPLRPSPNFHRKEQFSTCSPLPAEGPHGSTKRDACEAFPSSPDSEWCTLPAKKKGKSEAKAVRQDASVSKFRLPLAFPQKPVQIASGAKPKKTLYMPPPPQLAETTSEPNNTRTTPVHKRWKLTRISLQDALEGLGRDFGVDKVVDAKAGESVAFSWSRTRLAITCCLLPC</sequence>
<name>K5VYV5_PHACS</name>
<reference evidence="2 3" key="1">
    <citation type="journal article" date="2012" name="BMC Genomics">
        <title>Comparative genomics of the white-rot fungi, Phanerochaete carnosa and P. chrysosporium, to elucidate the genetic basis of the distinct wood types they colonize.</title>
        <authorList>
            <person name="Suzuki H."/>
            <person name="MacDonald J."/>
            <person name="Syed K."/>
            <person name="Salamov A."/>
            <person name="Hori C."/>
            <person name="Aerts A."/>
            <person name="Henrissat B."/>
            <person name="Wiebenga A."/>
            <person name="vanKuyk P.A."/>
            <person name="Barry K."/>
            <person name="Lindquist E."/>
            <person name="LaButti K."/>
            <person name="Lapidus A."/>
            <person name="Lucas S."/>
            <person name="Coutinho P."/>
            <person name="Gong Y."/>
            <person name="Samejima M."/>
            <person name="Mahadevan R."/>
            <person name="Abou-Zaid M."/>
            <person name="de Vries R.P."/>
            <person name="Igarashi K."/>
            <person name="Yadav J.S."/>
            <person name="Grigoriev I.V."/>
            <person name="Master E.R."/>
        </authorList>
    </citation>
    <scope>NUCLEOTIDE SEQUENCE [LARGE SCALE GENOMIC DNA]</scope>
    <source>
        <strain evidence="2 3">HHB-10118-sp</strain>
    </source>
</reference>
<organism evidence="2 3">
    <name type="scientific">Phanerochaete carnosa (strain HHB-10118-sp)</name>
    <name type="common">White-rot fungus</name>
    <name type="synonym">Peniophora carnosa</name>
    <dbReference type="NCBI Taxonomy" id="650164"/>
    <lineage>
        <taxon>Eukaryota</taxon>
        <taxon>Fungi</taxon>
        <taxon>Dikarya</taxon>
        <taxon>Basidiomycota</taxon>
        <taxon>Agaricomycotina</taxon>
        <taxon>Agaricomycetes</taxon>
        <taxon>Polyporales</taxon>
        <taxon>Phanerochaetaceae</taxon>
        <taxon>Phanerochaete</taxon>
    </lineage>
</organism>
<proteinExistence type="predicted"/>
<feature type="region of interest" description="Disordered" evidence="1">
    <location>
        <begin position="1"/>
        <end position="90"/>
    </location>
</feature>
<dbReference type="EMBL" id="JH930471">
    <property type="protein sequence ID" value="EKM56763.1"/>
    <property type="molecule type" value="Genomic_DNA"/>
</dbReference>
<evidence type="ECO:0000313" key="3">
    <source>
        <dbReference type="Proteomes" id="UP000008370"/>
    </source>
</evidence>
<dbReference type="HOGENOM" id="CLU_1310514_0_0_1"/>
<dbReference type="OrthoDB" id="3271131at2759"/>
<evidence type="ECO:0000313" key="2">
    <source>
        <dbReference type="EMBL" id="EKM56763.1"/>
    </source>
</evidence>
<dbReference type="InParanoid" id="K5VYV5"/>